<accession>B3DVJ0</accession>
<evidence type="ECO:0000313" key="4">
    <source>
        <dbReference type="Proteomes" id="UP000009149"/>
    </source>
</evidence>
<sequence>MKTKMIPLLCLVYLLAILGFGGGCASTSSSSPTSDTSQSSSQPKKKKKNNQENVTSMPWNTPPSWQQNGQAGSYMGGMPGAGY</sequence>
<keyword evidence="2" id="KW-0732">Signal</keyword>
<feature type="chain" id="PRO_5002787451" evidence="2">
    <location>
        <begin position="26"/>
        <end position="83"/>
    </location>
</feature>
<feature type="compositionally biased region" description="Gly residues" evidence="1">
    <location>
        <begin position="74"/>
        <end position="83"/>
    </location>
</feature>
<organism evidence="3 4">
    <name type="scientific">Methylacidiphilum infernorum (isolate V4)</name>
    <name type="common">Methylokorus infernorum (strain V4)</name>
    <dbReference type="NCBI Taxonomy" id="481448"/>
    <lineage>
        <taxon>Bacteria</taxon>
        <taxon>Pseudomonadati</taxon>
        <taxon>Verrucomicrobiota</taxon>
        <taxon>Methylacidiphilae</taxon>
        <taxon>Methylacidiphilales</taxon>
        <taxon>Methylacidiphilaceae</taxon>
        <taxon>Methylacidiphilum (ex Ratnadevi et al. 2023)</taxon>
    </lineage>
</organism>
<reference evidence="3 4" key="1">
    <citation type="journal article" date="2008" name="Biol. Direct">
        <title>Complete genome sequence of the extremely acidophilic methanotroph isolate V4, Methylacidiphilum infernorum, a representative of the bacterial phylum Verrucomicrobia.</title>
        <authorList>
            <person name="Hou S."/>
            <person name="Makarova K.S."/>
            <person name="Saw J.H."/>
            <person name="Senin P."/>
            <person name="Ly B.V."/>
            <person name="Zhou Z."/>
            <person name="Ren Y."/>
            <person name="Wang J."/>
            <person name="Galperin M.Y."/>
            <person name="Omelchenko M.V."/>
            <person name="Wolf Y.I."/>
            <person name="Yutin N."/>
            <person name="Koonin E.V."/>
            <person name="Stott M.B."/>
            <person name="Mountain B.W."/>
            <person name="Crowe M.A."/>
            <person name="Smirnova A.V."/>
            <person name="Dunfield P.F."/>
            <person name="Feng L."/>
            <person name="Wang L."/>
            <person name="Alam M."/>
        </authorList>
    </citation>
    <scope>NUCLEOTIDE SEQUENCE [LARGE SCALE GENOMIC DNA]</scope>
    <source>
        <strain evidence="4">Isolate V4</strain>
    </source>
</reference>
<dbReference type="EMBL" id="CP000975">
    <property type="protein sequence ID" value="ACD83343.1"/>
    <property type="molecule type" value="Genomic_DNA"/>
</dbReference>
<proteinExistence type="predicted"/>
<feature type="signal peptide" evidence="2">
    <location>
        <begin position="1"/>
        <end position="25"/>
    </location>
</feature>
<feature type="compositionally biased region" description="Low complexity" evidence="1">
    <location>
        <begin position="26"/>
        <end position="42"/>
    </location>
</feature>
<protein>
    <submittedName>
        <fullName evidence="3">Uncharacterized protein</fullName>
    </submittedName>
</protein>
<dbReference type="PROSITE" id="PS51257">
    <property type="entry name" value="PROKAR_LIPOPROTEIN"/>
    <property type="match status" value="1"/>
</dbReference>
<dbReference type="RefSeq" id="WP_012463625.1">
    <property type="nucleotide sequence ID" value="NC_010794.1"/>
</dbReference>
<dbReference type="KEGG" id="min:Minf_1289"/>
<evidence type="ECO:0000256" key="1">
    <source>
        <dbReference type="SAM" id="MobiDB-lite"/>
    </source>
</evidence>
<feature type="compositionally biased region" description="Polar residues" evidence="1">
    <location>
        <begin position="51"/>
        <end position="71"/>
    </location>
</feature>
<gene>
    <name evidence="3" type="ordered locus">Minf_1289</name>
</gene>
<evidence type="ECO:0000256" key="2">
    <source>
        <dbReference type="SAM" id="SignalP"/>
    </source>
</evidence>
<name>B3DVJ0_METI4</name>
<evidence type="ECO:0000313" key="3">
    <source>
        <dbReference type="EMBL" id="ACD83343.1"/>
    </source>
</evidence>
<feature type="region of interest" description="Disordered" evidence="1">
    <location>
        <begin position="24"/>
        <end position="83"/>
    </location>
</feature>
<dbReference type="STRING" id="481448.Minf_1289"/>
<dbReference type="OrthoDB" id="198744at2"/>
<dbReference type="AlphaFoldDB" id="B3DVJ0"/>
<dbReference type="Proteomes" id="UP000009149">
    <property type="component" value="Chromosome"/>
</dbReference>
<dbReference type="HOGENOM" id="CLU_2538690_0_0_0"/>